<keyword evidence="1" id="KW-0472">Membrane</keyword>
<dbReference type="Proteomes" id="UP000199411">
    <property type="component" value="Unassembled WGS sequence"/>
</dbReference>
<dbReference type="InterPro" id="IPR039447">
    <property type="entry name" value="UreH-like_TM_dom"/>
</dbReference>
<evidence type="ECO:0000259" key="2">
    <source>
        <dbReference type="Pfam" id="PF13386"/>
    </source>
</evidence>
<keyword evidence="1" id="KW-1133">Transmembrane helix</keyword>
<feature type="transmembrane region" description="Helical" evidence="1">
    <location>
        <begin position="18"/>
        <end position="37"/>
    </location>
</feature>
<reference evidence="4" key="1">
    <citation type="submission" date="2016-10" db="EMBL/GenBank/DDBJ databases">
        <authorList>
            <person name="Varghese N."/>
            <person name="Submissions S."/>
        </authorList>
    </citation>
    <scope>NUCLEOTIDE SEQUENCE [LARGE SCALE GENOMIC DNA]</scope>
    <source>
        <strain evidence="4">DSM 8415</strain>
    </source>
</reference>
<proteinExistence type="predicted"/>
<feature type="transmembrane region" description="Helical" evidence="1">
    <location>
        <begin position="153"/>
        <end position="174"/>
    </location>
</feature>
<keyword evidence="1" id="KW-0812">Transmembrane</keyword>
<protein>
    <recommendedName>
        <fullName evidence="2">Urease accessory protein UreH-like transmembrane domain-containing protein</fullName>
    </recommendedName>
</protein>
<feature type="transmembrane region" description="Helical" evidence="1">
    <location>
        <begin position="186"/>
        <end position="209"/>
    </location>
</feature>
<evidence type="ECO:0000256" key="1">
    <source>
        <dbReference type="SAM" id="Phobius"/>
    </source>
</evidence>
<feature type="transmembrane region" description="Helical" evidence="1">
    <location>
        <begin position="269"/>
        <end position="291"/>
    </location>
</feature>
<accession>A0A1G6RU99</accession>
<evidence type="ECO:0000313" key="4">
    <source>
        <dbReference type="Proteomes" id="UP000199411"/>
    </source>
</evidence>
<sequence length="303" mass="33292">MCCKKGVLMDLFNVHAQASVLMTLILAYSLGIVHGITPDEHTWPITFSYSIGSYSAKKGFLIGLAFSLAFSVQRALASELAYFSLISFMSKPYIDYIVYVIVGSAMVFGGLYVFRFNNVFHIHFGKIDKIHHQEALSGKYIDEKHKKTTYKMAIVHGFIAGWGFGAFALILYTVLAPSMPNAYVAWLPGFVFGLGTTTVQILAGAFFGIMGKRLSLPENVSQHIAKLTAARTLVLGGVMFALSGILGLSDPKLLSFNIVTPIKVHNLHNLNIGFFLVIAVVVGIGLSTFLIETIKYKRLYKTT</sequence>
<dbReference type="EMBL" id="FMYU01000021">
    <property type="protein sequence ID" value="SDD07557.1"/>
    <property type="molecule type" value="Genomic_DNA"/>
</dbReference>
<name>A0A1G6RU99_9BACT</name>
<dbReference type="Pfam" id="PF13386">
    <property type="entry name" value="DsbD_2"/>
    <property type="match status" value="1"/>
</dbReference>
<feature type="domain" description="Urease accessory protein UreH-like transmembrane" evidence="2">
    <location>
        <begin position="89"/>
        <end position="229"/>
    </location>
</feature>
<keyword evidence="4" id="KW-1185">Reference proteome</keyword>
<feature type="transmembrane region" description="Helical" evidence="1">
    <location>
        <begin position="230"/>
        <end position="249"/>
    </location>
</feature>
<feature type="transmembrane region" description="Helical" evidence="1">
    <location>
        <begin position="58"/>
        <end position="76"/>
    </location>
</feature>
<evidence type="ECO:0000313" key="3">
    <source>
        <dbReference type="EMBL" id="SDD07557.1"/>
    </source>
</evidence>
<dbReference type="AlphaFoldDB" id="A0A1G6RU99"/>
<gene>
    <name evidence="3" type="ORF">SAMN05660835_01850</name>
</gene>
<feature type="transmembrane region" description="Helical" evidence="1">
    <location>
        <begin position="96"/>
        <end position="114"/>
    </location>
</feature>
<organism evidence="3 4">
    <name type="scientific">Desulfurella multipotens</name>
    <dbReference type="NCBI Taxonomy" id="79269"/>
    <lineage>
        <taxon>Bacteria</taxon>
        <taxon>Pseudomonadati</taxon>
        <taxon>Campylobacterota</taxon>
        <taxon>Desulfurellia</taxon>
        <taxon>Desulfurellales</taxon>
        <taxon>Desulfurellaceae</taxon>
        <taxon>Desulfurella</taxon>
    </lineage>
</organism>